<dbReference type="Bgee" id="FBgn0032101">
    <property type="expression patterns" value="Expressed in arthropod fat body and 140 other cell types or tissues"/>
</dbReference>
<dbReference type="KEGG" id="dme:Dmel_CG9586"/>
<dbReference type="GeneID" id="34241"/>
<feature type="compositionally biased region" description="Polar residues" evidence="4">
    <location>
        <begin position="158"/>
        <end position="168"/>
    </location>
</feature>
<dbReference type="Proteomes" id="UP000000803">
    <property type="component" value="Chromosome 2L"/>
</dbReference>
<dbReference type="Pfam" id="PF26091">
    <property type="entry name" value="PWI_CCDC43"/>
    <property type="match status" value="1"/>
</dbReference>
<dbReference type="PaxDb" id="7227-FBpp0303253"/>
<dbReference type="OrthoDB" id="2187466at2759"/>
<reference evidence="6 8" key="1">
    <citation type="journal article" date="2000" name="Science">
        <title>The genome sequence of Drosophila melanogaster.</title>
        <authorList>
            <person name="Adams M.D."/>
            <person name="Celniker S.E."/>
            <person name="Holt R.A."/>
            <person name="Evans C.A."/>
            <person name="Gocayne J.D."/>
            <person name="Amanatides P.G."/>
            <person name="Scherer S.E."/>
            <person name="Li P.W."/>
            <person name="Hoskins R.A."/>
            <person name="Galle R.F."/>
            <person name="George R.A."/>
            <person name="Lewis S.E."/>
            <person name="Richards S."/>
            <person name="Ashburner M."/>
            <person name="Henderson S.N."/>
            <person name="Sutton G.G."/>
            <person name="Wortman J.R."/>
            <person name="Yandell M.D."/>
            <person name="Zhang Q."/>
            <person name="Chen L.X."/>
            <person name="Brandon R.C."/>
            <person name="Rogers Y.H."/>
            <person name="Blazej R.G."/>
            <person name="Champe M."/>
            <person name="Pfeiffer B.D."/>
            <person name="Wan K.H."/>
            <person name="Doyle C."/>
            <person name="Baxter E.G."/>
            <person name="Helt G."/>
            <person name="Nelson C.R."/>
            <person name="Gabor G.L."/>
            <person name="Abril J.F."/>
            <person name="Agbayani A."/>
            <person name="An H.J."/>
            <person name="Andrews-Pfannkoch C."/>
            <person name="Baldwin D."/>
            <person name="Ballew R.M."/>
            <person name="Basu A."/>
            <person name="Baxendale J."/>
            <person name="Bayraktaroglu L."/>
            <person name="Beasley E.M."/>
            <person name="Beeson K.Y."/>
            <person name="Benos P.V."/>
            <person name="Berman B.P."/>
            <person name="Bhandari D."/>
            <person name="Bolshakov S."/>
            <person name="Borkova D."/>
            <person name="Botchan M.R."/>
            <person name="Bouck J."/>
            <person name="Brokstein P."/>
            <person name="Brottier P."/>
            <person name="Burtis K.C."/>
            <person name="Busam D.A."/>
            <person name="Butler H."/>
            <person name="Cadieu E."/>
            <person name="Center A."/>
            <person name="Chandra I."/>
            <person name="Cherry J.M."/>
            <person name="Cawley S."/>
            <person name="Dahlke C."/>
            <person name="Davenport L.B."/>
            <person name="Davies P."/>
            <person name="de Pablos B."/>
            <person name="Delcher A."/>
            <person name="Deng Z."/>
            <person name="Mays A.D."/>
            <person name="Dew I."/>
            <person name="Dietz S.M."/>
            <person name="Dodson K."/>
            <person name="Doup L.E."/>
            <person name="Downes M."/>
            <person name="Dugan-Rocha S."/>
            <person name="Dunkov B.C."/>
            <person name="Dunn P."/>
            <person name="Durbin K.J."/>
            <person name="Evangelista C.C."/>
            <person name="Ferraz C."/>
            <person name="Ferriera S."/>
            <person name="Fleischmann W."/>
            <person name="Fosler C."/>
            <person name="Gabrielian A.E."/>
            <person name="Garg N.S."/>
            <person name="Gelbart W.M."/>
            <person name="Glasser K."/>
            <person name="Glodek A."/>
            <person name="Gong F."/>
            <person name="Gorrell J.H."/>
            <person name="Gu Z."/>
            <person name="Guan P."/>
            <person name="Harris M."/>
            <person name="Harris N.L."/>
            <person name="Harvey D."/>
            <person name="Heiman T.J."/>
            <person name="Hernandez J.R."/>
            <person name="Houck J."/>
            <person name="Hostin D."/>
            <person name="Houston K.A."/>
            <person name="Howland T.J."/>
            <person name="Wei M.H."/>
            <person name="Ibegwam C."/>
            <person name="Jalali M."/>
            <person name="Kalush F."/>
            <person name="Karpen G.H."/>
            <person name="Ke Z."/>
            <person name="Kennison J.A."/>
            <person name="Ketchum K.A."/>
            <person name="Kimmel B.E."/>
            <person name="Kodira C.D."/>
            <person name="Kraft C."/>
            <person name="Kravitz S."/>
            <person name="Kulp D."/>
            <person name="Lai Z."/>
            <person name="Lasko P."/>
            <person name="Lei Y."/>
            <person name="Levitsky A.A."/>
            <person name="Li J."/>
            <person name="Li Z."/>
            <person name="Liang Y."/>
            <person name="Lin X."/>
            <person name="Liu X."/>
            <person name="Mattei B."/>
            <person name="McIntosh T.C."/>
            <person name="McLeod M.P."/>
            <person name="McPherson D."/>
            <person name="Merkulov G."/>
            <person name="Milshina N.V."/>
            <person name="Mobarry C."/>
            <person name="Morris J."/>
            <person name="Moshrefi A."/>
            <person name="Mount S.M."/>
            <person name="Moy M."/>
            <person name="Murphy B."/>
            <person name="Murphy L."/>
            <person name="Muzny D.M."/>
            <person name="Nelson D.L."/>
            <person name="Nelson D.R."/>
            <person name="Nelson K.A."/>
            <person name="Nixon K."/>
            <person name="Nusskern D.R."/>
            <person name="Pacleb J.M."/>
            <person name="Palazzolo M."/>
            <person name="Pittman G.S."/>
            <person name="Pan S."/>
            <person name="Pollard J."/>
            <person name="Puri V."/>
            <person name="Reese M.G."/>
            <person name="Reinert K."/>
            <person name="Remington K."/>
            <person name="Saunders R.D."/>
            <person name="Scheeler F."/>
            <person name="Shen H."/>
            <person name="Shue B.C."/>
            <person name="Siden-Kiamos I."/>
            <person name="Simpson M."/>
            <person name="Skupski M.P."/>
            <person name="Smith T."/>
            <person name="Spier E."/>
            <person name="Spradling A.C."/>
            <person name="Stapleton M."/>
            <person name="Strong R."/>
            <person name="Sun E."/>
            <person name="Svirskas R."/>
            <person name="Tector C."/>
            <person name="Turner R."/>
            <person name="Venter E."/>
            <person name="Wang A.H."/>
            <person name="Wang X."/>
            <person name="Wang Z.Y."/>
            <person name="Wassarman D.A."/>
            <person name="Weinstock G.M."/>
            <person name="Weissenbach J."/>
            <person name="Williams S.M."/>
            <person name="WoodageT"/>
            <person name="Worley K.C."/>
            <person name="Wu D."/>
            <person name="Yang S."/>
            <person name="Yao Q.A."/>
            <person name="Ye J."/>
            <person name="Yeh R.F."/>
            <person name="Zaveri J.S."/>
            <person name="Zhan M."/>
            <person name="Zhang G."/>
            <person name="Zhao Q."/>
            <person name="Zheng L."/>
            <person name="Zheng X.H."/>
            <person name="Zhong F.N."/>
            <person name="Zhong W."/>
            <person name="Zhou X."/>
            <person name="Zhu S."/>
            <person name="Zhu X."/>
            <person name="Smith H.O."/>
            <person name="Gibbs R.A."/>
            <person name="Myers E.W."/>
            <person name="Rubin G.M."/>
            <person name="Venter J.C."/>
        </authorList>
    </citation>
    <scope>NUCLEOTIDE SEQUENCE [LARGE SCALE GENOMIC DNA]</scope>
    <source>
        <strain evidence="8">Berkeley</strain>
    </source>
</reference>
<feature type="compositionally biased region" description="Basic residues" evidence="4">
    <location>
        <begin position="207"/>
        <end position="218"/>
    </location>
</feature>
<comment type="similarity">
    <text evidence="1">Belongs to the CCDC43 family.</text>
</comment>
<keyword evidence="3" id="KW-0175">Coiled coil</keyword>
<proteinExistence type="inferred from homology"/>
<reference evidence="6 8" key="11">
    <citation type="journal article" date="2015" name="Genome Res.">
        <title>The Release 6 reference sequence of the Drosophila melanogaster genome.</title>
        <authorList>
            <person name="Hoskins R.A."/>
            <person name="Carlson J.W."/>
            <person name="Wan K.H."/>
            <person name="Park S."/>
            <person name="Mendez I."/>
            <person name="Galle S.E."/>
            <person name="Booth B.W."/>
            <person name="Pfeiffer B.D."/>
            <person name="George R.A."/>
            <person name="Svirskas R."/>
            <person name="Krzywinski M."/>
            <person name="Schein J."/>
            <person name="Accardo M.C."/>
            <person name="Damia E."/>
            <person name="Messina G."/>
            <person name="Mendez-Lago M."/>
            <person name="de Pablos B."/>
            <person name="Demakova O.V."/>
            <person name="Andreyeva E.N."/>
            <person name="Boldyreva L.V."/>
            <person name="Marra M."/>
            <person name="Carvalho A.B."/>
            <person name="Dimitri P."/>
            <person name="Villasante A."/>
            <person name="Zhimulev I.F."/>
            <person name="Rubin G.M."/>
            <person name="Karpen G.H."/>
            <person name="Celniker S.E."/>
        </authorList>
    </citation>
    <scope>NUCLEOTIDE SEQUENCE [LARGE SCALE GENOMIC DNA]</scope>
    <source>
        <strain evidence="8">Berkeley</strain>
    </source>
</reference>
<dbReference type="ExpressionAtlas" id="M9PD03">
    <property type="expression patterns" value="baseline and differential"/>
</dbReference>
<reference evidence="6 8" key="6">
    <citation type="journal article" date="2005" name="PLoS Comput. Biol.">
        <title>Combined evidence annotation of transposable elements in genome sequences.</title>
        <authorList>
            <person name="Quesneville H."/>
            <person name="Bergman C.M."/>
            <person name="Andrieu O."/>
            <person name="Autard D."/>
            <person name="Nouaud D."/>
            <person name="Ashburner M."/>
            <person name="Anxolabehere D."/>
        </authorList>
    </citation>
    <scope>NUCLEOTIDE SEQUENCE [LARGE SCALE GENOMIC DNA]</scope>
    <source>
        <strain evidence="8">Berkeley</strain>
    </source>
</reference>
<dbReference type="FunCoup" id="M9PD03">
    <property type="interactions" value="778"/>
</dbReference>
<dbReference type="EMBL" id="AE014134">
    <property type="protein sequence ID" value="AGB92815.1"/>
    <property type="molecule type" value="Genomic_DNA"/>
</dbReference>
<dbReference type="eggNOG" id="ENOG502RYDM">
    <property type="taxonomic scope" value="Eukaryota"/>
</dbReference>
<feature type="region of interest" description="Disordered" evidence="4">
    <location>
        <begin position="144"/>
        <end position="218"/>
    </location>
</feature>
<dbReference type="InParanoid" id="M9PD03"/>
<dbReference type="PhylomeDB" id="M9PD03"/>
<reference evidence="6 8" key="2">
    <citation type="journal article" date="2002" name="Genome Biol.">
        <title>Finishing a whole-genome shotgun: release 3 of the Drosophila melanogaster euchromatic genome sequence.</title>
        <authorList>
            <person name="Celniker S.E."/>
            <person name="Wheeler D.A."/>
            <person name="Kronmiller B."/>
            <person name="Carlson J.W."/>
            <person name="Halpern A."/>
            <person name="Patel S."/>
            <person name="Adams M."/>
            <person name="Champe M."/>
            <person name="Dugan S.P."/>
            <person name="Frise E."/>
            <person name="Hodgson A."/>
            <person name="George R.A."/>
            <person name="Hoskins R.A."/>
            <person name="Laverty T."/>
            <person name="Muzny D.M."/>
            <person name="Nelson C.R."/>
            <person name="Pacleb J.M."/>
            <person name="Park S."/>
            <person name="Pfeiffer B.D."/>
            <person name="Richards S."/>
            <person name="Sodergren E.J."/>
            <person name="Svirskas R."/>
            <person name="Tabor P.E."/>
            <person name="Wan K."/>
            <person name="Stapleton M."/>
            <person name="Sutton G.G."/>
            <person name="Venter C."/>
            <person name="Weinstock G."/>
            <person name="Scherer S.E."/>
            <person name="Myers E.W."/>
            <person name="Gibbs R.A."/>
            <person name="Rubin G.M."/>
        </authorList>
    </citation>
    <scope>NUCLEOTIDE SEQUENCE [LARGE SCALE GENOMIC DNA]</scope>
    <source>
        <strain evidence="8">Berkeley</strain>
    </source>
</reference>
<dbReference type="AlphaFoldDB" id="M9PD03"/>
<reference evidence="6 8" key="4">
    <citation type="journal article" date="2002" name="Genome Biol.">
        <title>The transposable elements of the Drosophila melanogaster euchromatin: a genomics perspective.</title>
        <authorList>
            <person name="Kaminker J.S."/>
            <person name="Bergman C.M."/>
            <person name="Kronmiller B."/>
            <person name="Carlson J."/>
            <person name="Svirskas R."/>
            <person name="Patel S."/>
            <person name="Frise E."/>
            <person name="Wheeler D.A."/>
            <person name="Lewis S.E."/>
            <person name="Rubin G.M."/>
            <person name="Ashburner M."/>
            <person name="Celniker S.E."/>
        </authorList>
    </citation>
    <scope>NUCLEOTIDE SEQUENCE [LARGE SCALE GENOMIC DNA]</scope>
    <source>
        <strain evidence="8">Berkeley</strain>
    </source>
</reference>
<name>M9PD03_DROME</name>
<feature type="domain" description="CCDC43 PWI-like" evidence="5">
    <location>
        <begin position="1"/>
        <end position="74"/>
    </location>
</feature>
<reference evidence="6 8" key="9">
    <citation type="journal article" date="2015" name="G3 (Bethesda)">
        <title>Gene Model Annotations for Drosophila melanogaster: Impact of High-Throughput Data.</title>
        <authorList>
            <consortium name="FlyBase Consortium"/>
            <person name="Matthews B.B."/>
            <person name="Dos Santos G."/>
            <person name="Crosby M.A."/>
            <person name="Emmert D.B."/>
            <person name="St Pierre S.E."/>
            <person name="Gramates L.S."/>
            <person name="Zhou P."/>
            <person name="Schroeder A.J."/>
            <person name="Falls K."/>
            <person name="Strelets V."/>
            <person name="Russo S.M."/>
            <person name="Gelbart W.M."/>
            <person name="null"/>
        </authorList>
    </citation>
    <scope>NUCLEOTIDE SEQUENCE [LARGE SCALE GENOMIC DNA]</scope>
    <source>
        <strain evidence="8">Berkeley</strain>
    </source>
</reference>
<dbReference type="PANTHER" id="PTHR31684">
    <property type="entry name" value="COILED-COIL DOMAIN-CONTAINING PROTEIN 43"/>
    <property type="match status" value="1"/>
</dbReference>
<dbReference type="VEuPathDB" id="VectorBase:FBgn0032101"/>
<dbReference type="InterPro" id="IPR058771">
    <property type="entry name" value="PWI_CCDC43"/>
</dbReference>
<evidence type="ECO:0000256" key="4">
    <source>
        <dbReference type="SAM" id="MobiDB-lite"/>
    </source>
</evidence>
<dbReference type="STRING" id="7227.FBpp0303253"/>
<dbReference type="BioGRID-ORCS" id="34241">
    <property type="hits" value="0 hits in 1 CRISPR screen"/>
</dbReference>
<reference evidence="6 8" key="7">
    <citation type="journal article" date="2007" name="Science">
        <title>The Release 5.1 annotation of Drosophila melanogaster heterochromatin.</title>
        <authorList>
            <person name="Smith C.D."/>
            <person name="Shu S."/>
            <person name="Mungall C.J."/>
            <person name="Karpen G.H."/>
        </authorList>
    </citation>
    <scope>NUCLEOTIDE SEQUENCE [LARGE SCALE GENOMIC DNA]</scope>
    <source>
        <strain evidence="8">Berkeley</strain>
    </source>
</reference>
<evidence type="ECO:0000256" key="3">
    <source>
        <dbReference type="ARBA" id="ARBA00023054"/>
    </source>
</evidence>
<organism evidence="6 8">
    <name type="scientific">Drosophila melanogaster</name>
    <name type="common">Fruit fly</name>
    <dbReference type="NCBI Taxonomy" id="7227"/>
    <lineage>
        <taxon>Eukaryota</taxon>
        <taxon>Metazoa</taxon>
        <taxon>Ecdysozoa</taxon>
        <taxon>Arthropoda</taxon>
        <taxon>Hexapoda</taxon>
        <taxon>Insecta</taxon>
        <taxon>Pterygota</taxon>
        <taxon>Neoptera</taxon>
        <taxon>Endopterygota</taxon>
        <taxon>Diptera</taxon>
        <taxon>Brachycera</taxon>
        <taxon>Muscomorpha</taxon>
        <taxon>Ephydroidea</taxon>
        <taxon>Drosophilidae</taxon>
        <taxon>Drosophila</taxon>
        <taxon>Sophophora</taxon>
    </lineage>
</organism>
<reference evidence="6 8" key="8">
    <citation type="journal article" date="2007" name="Science">
        <title>Sequence finishing and mapping of Drosophila melanogaster heterochromatin.</title>
        <authorList>
            <person name="Hoskins R.A."/>
            <person name="Carlson J.W."/>
            <person name="Kennedy C."/>
            <person name="Acevedo D."/>
            <person name="Evans-Holm M."/>
            <person name="Frise E."/>
            <person name="Wan K.H."/>
            <person name="Park S."/>
            <person name="Mendez-Lago M."/>
            <person name="Rossi F."/>
            <person name="Villasante A."/>
            <person name="Dimitri P."/>
            <person name="Karpen G.H."/>
            <person name="Celniker S.E."/>
        </authorList>
    </citation>
    <scope>NUCLEOTIDE SEQUENCE [LARGE SCALE GENOMIC DNA]</scope>
    <source>
        <strain evidence="8">Berkeley</strain>
    </source>
</reference>
<sequence length="218" mass="25018">MSATDDFQSWLNEQLRKLNTDENVFGSYIIGILEGDETTDEKTEALEGILSETGSANIDELVATILQKWLQSHPSADDPPKKGLDIDVNAQLAKLLEQQKLQPAVNKEREYTEEERRIKQQILAQYSQYLMTMPIFLQTAVANEDDENSEAESEDDSGTLTKNTNKSDVQALAKEKREQARMDSAAKKQKDKEDREKQKQLREEKKEKRKTVKGERRR</sequence>
<dbReference type="HOGENOM" id="CLU_079381_0_0_1"/>
<evidence type="ECO:0000256" key="1">
    <source>
        <dbReference type="ARBA" id="ARBA00005305"/>
    </source>
</evidence>
<reference evidence="6 8" key="10">
    <citation type="journal article" date="2015" name="G3 (Bethesda)">
        <title>Gene Model Annotations for Drosophila melanogaster: The Rule-Benders.</title>
        <authorList>
            <consortium name="FlyBase Consortium"/>
            <person name="Crosby M.A."/>
            <person name="Gramates L.S."/>
            <person name="Dos Santos G."/>
            <person name="Matthews B.B."/>
            <person name="St Pierre S.E."/>
            <person name="Zhou P."/>
            <person name="Schroeder A.J."/>
            <person name="Falls K."/>
            <person name="Emmert D.B."/>
            <person name="Russo S.M."/>
            <person name="Gelbart W.M."/>
            <person name="null"/>
        </authorList>
    </citation>
    <scope>NUCLEOTIDE SEQUENCE [LARGE SCALE GENOMIC DNA]</scope>
    <source>
        <strain evidence="8">Berkeley</strain>
    </source>
</reference>
<evidence type="ECO:0000256" key="2">
    <source>
        <dbReference type="ARBA" id="ARBA00016648"/>
    </source>
</evidence>
<accession>M9PD03</accession>
<evidence type="ECO:0000313" key="7">
    <source>
        <dbReference type="FlyBase" id="FBgn0032101"/>
    </source>
</evidence>
<reference evidence="6 8" key="5">
    <citation type="journal article" date="2002" name="Genome Biol.">
        <title>Heterochromatic sequences in a Drosophila whole-genome shotgun assembly.</title>
        <authorList>
            <person name="Hoskins R.A."/>
            <person name="Smith C.D."/>
            <person name="Carlson J.W."/>
            <person name="Carvalho A.B."/>
            <person name="Halpern A."/>
            <person name="Kaminker J.S."/>
            <person name="Kennedy C."/>
            <person name="Mungall C.J."/>
            <person name="Sullivan B.A."/>
            <person name="Sutton G.G."/>
            <person name="Yasuhara J.C."/>
            <person name="Wakimoto B.T."/>
            <person name="Myers E.W."/>
            <person name="Celniker S.E."/>
            <person name="Rubin G.M."/>
            <person name="Karpen G.H."/>
        </authorList>
    </citation>
    <scope>NUCLEOTIDE SEQUENCE [LARGE SCALE GENOMIC DNA]</scope>
    <source>
        <strain evidence="8">Berkeley</strain>
    </source>
</reference>
<reference evidence="6 8" key="3">
    <citation type="journal article" date="2002" name="Genome Biol.">
        <title>Annotation of the Drosophila melanogaster euchromatic genome: a systematic review.</title>
        <authorList>
            <person name="Misra S."/>
            <person name="Crosby M.A."/>
            <person name="Mungall C.J."/>
            <person name="Matthews B.B."/>
            <person name="Campbell K.S."/>
            <person name="Hradecky P."/>
            <person name="Huang Y."/>
            <person name="Kaminker J.S."/>
            <person name="Millburn G.H."/>
            <person name="Prochnik S.E."/>
            <person name="Smith C.D."/>
            <person name="Tupy J.L."/>
            <person name="Whitfied E.J."/>
            <person name="Bayraktaroglu L."/>
            <person name="Berman B.P."/>
            <person name="Bettencourt B.R."/>
            <person name="Celniker S.E."/>
            <person name="de Grey A.D."/>
            <person name="Drysdale R.A."/>
            <person name="Harris N.L."/>
            <person name="Richter J."/>
            <person name="Russo S."/>
            <person name="Schroeder A.J."/>
            <person name="Shu S.Q."/>
            <person name="Stapleton M."/>
            <person name="Yamada C."/>
            <person name="Ashburner M."/>
            <person name="Gelbart W.M."/>
            <person name="Rubin G.M."/>
            <person name="Lewis S.E."/>
        </authorList>
    </citation>
    <scope>GENOME REANNOTATION</scope>
    <source>
        <strain evidence="8">Berkeley</strain>
    </source>
</reference>
<evidence type="ECO:0000313" key="8">
    <source>
        <dbReference type="Proteomes" id="UP000000803"/>
    </source>
</evidence>
<dbReference type="FlyBase" id="FBgn0032101">
    <property type="gene designation" value="CG9586"/>
</dbReference>
<dbReference type="AGR" id="FB:FBgn0032101"/>
<keyword evidence="8" id="KW-1185">Reference proteome</keyword>
<dbReference type="OMA" id="KFLFRNT"/>
<feature type="compositionally biased region" description="Acidic residues" evidence="4">
    <location>
        <begin position="144"/>
        <end position="157"/>
    </location>
</feature>
<dbReference type="PANTHER" id="PTHR31684:SF2">
    <property type="entry name" value="COILED-COIL DOMAIN-CONTAINING PROTEIN 43"/>
    <property type="match status" value="1"/>
</dbReference>
<evidence type="ECO:0000313" key="6">
    <source>
        <dbReference type="EMBL" id="AGB92815.1"/>
    </source>
</evidence>
<evidence type="ECO:0000259" key="5">
    <source>
        <dbReference type="Pfam" id="PF26091"/>
    </source>
</evidence>
<gene>
    <name evidence="6" type="primary">Dmel\CG9586</name>
    <name evidence="6 7" type="ORF">CG9586</name>
    <name evidence="6" type="ORF">Dmel_CG9586</name>
</gene>
<feature type="compositionally biased region" description="Basic and acidic residues" evidence="4">
    <location>
        <begin position="173"/>
        <end position="206"/>
    </location>
</feature>
<dbReference type="RefSeq" id="NP_001260279.1">
    <property type="nucleotide sequence ID" value="NM_001273350.1"/>
</dbReference>
<protein>
    <recommendedName>
        <fullName evidence="2">Coiled-coil domain-containing protein 43</fullName>
    </recommendedName>
</protein>
<dbReference type="InterPro" id="IPR037666">
    <property type="entry name" value="CCDC43"/>
</dbReference>